<sequence length="164" mass="18561">MQVQLAIPEAVYKELLRRAGERGMSPSEYLVELVTADLDPQEAALSYLEGARGLLEQAREEVERGDLRQASEKVWGACALAIKAHALLRMGRRLECHAELWVYKNEVARELGDWVRAVFRQADSTHKNFYENMATRVDVEDALKEVEKLVEAVERVAGRAPRLA</sequence>
<evidence type="ECO:0000313" key="1">
    <source>
        <dbReference type="EMBL" id="HHP04303.1"/>
    </source>
</evidence>
<dbReference type="EMBL" id="DRZM01000031">
    <property type="protein sequence ID" value="HHP04303.1"/>
    <property type="molecule type" value="Genomic_DNA"/>
</dbReference>
<dbReference type="Gene3D" id="1.20.120.330">
    <property type="entry name" value="Nucleotidyltransferases domain 2"/>
    <property type="match status" value="1"/>
</dbReference>
<dbReference type="InterPro" id="IPR010268">
    <property type="entry name" value="PaREP1"/>
</dbReference>
<proteinExistence type="predicted"/>
<dbReference type="Pfam" id="PF05942">
    <property type="entry name" value="PaREP1"/>
    <property type="match status" value="1"/>
</dbReference>
<dbReference type="AlphaFoldDB" id="A0A7J3X523"/>
<organism evidence="1">
    <name type="scientific">Thermofilum pendens</name>
    <dbReference type="NCBI Taxonomy" id="2269"/>
    <lineage>
        <taxon>Archaea</taxon>
        <taxon>Thermoproteota</taxon>
        <taxon>Thermoprotei</taxon>
        <taxon>Thermofilales</taxon>
        <taxon>Thermofilaceae</taxon>
        <taxon>Thermofilum</taxon>
    </lineage>
</organism>
<dbReference type="PANTHER" id="PTHR34237">
    <property type="entry name" value="PAREP8-RELATED"/>
    <property type="match status" value="1"/>
</dbReference>
<dbReference type="PANTHER" id="PTHR34237:SF1">
    <property type="entry name" value="PAREP8"/>
    <property type="match status" value="1"/>
</dbReference>
<protein>
    <recommendedName>
        <fullName evidence="2">HEPN domain-containing protein</fullName>
    </recommendedName>
</protein>
<name>A0A7J3X523_THEPE</name>
<comment type="caution">
    <text evidence="1">The sequence shown here is derived from an EMBL/GenBank/DDBJ whole genome shotgun (WGS) entry which is preliminary data.</text>
</comment>
<accession>A0A7J3X523</accession>
<reference evidence="1" key="1">
    <citation type="journal article" date="2020" name="mSystems">
        <title>Genome- and Community-Level Interaction Insights into Carbon Utilization and Element Cycling Functions of Hydrothermarchaeota in Hydrothermal Sediment.</title>
        <authorList>
            <person name="Zhou Z."/>
            <person name="Liu Y."/>
            <person name="Xu W."/>
            <person name="Pan J."/>
            <person name="Luo Z.H."/>
            <person name="Li M."/>
        </authorList>
    </citation>
    <scope>NUCLEOTIDE SEQUENCE [LARGE SCALE GENOMIC DNA]</scope>
    <source>
        <strain evidence="1">SpSt-1125</strain>
    </source>
</reference>
<evidence type="ECO:0008006" key="2">
    <source>
        <dbReference type="Google" id="ProtNLM"/>
    </source>
</evidence>
<gene>
    <name evidence="1" type="ORF">ENM88_00960</name>
</gene>